<evidence type="ECO:0000313" key="2">
    <source>
        <dbReference type="Proteomes" id="UP001202031"/>
    </source>
</evidence>
<name>A0ABT0R9F0_9BACT</name>
<dbReference type="GeneID" id="84024104"/>
<proteinExistence type="predicted"/>
<gene>
    <name evidence="1" type="ORF">M8N44_09530</name>
</gene>
<reference evidence="1 2" key="1">
    <citation type="submission" date="2022-03" db="EMBL/GenBank/DDBJ databases">
        <title>Taxonomic description of new species and reclassification of some bacterial strains.</title>
        <authorList>
            <person name="Ndongo S."/>
        </authorList>
    </citation>
    <scope>NUCLEOTIDE SEQUENCE [LARGE SCALE GENOMIC DNA]</scope>
    <source>
        <strain evidence="1 2">Marseille-P6666</strain>
    </source>
</reference>
<protein>
    <submittedName>
        <fullName evidence="1">Uncharacterized protein</fullName>
    </submittedName>
</protein>
<evidence type="ECO:0000313" key="1">
    <source>
        <dbReference type="EMBL" id="MCL6657551.1"/>
    </source>
</evidence>
<sequence>MRKGTEKCINTHFFLSDEGKSENPVFLMSPVFGIRPPMPENLPEIIKTGAYTITAFHLFAAALEQSHDEIFHRAFRVHCVSPILAMQSCTGETDSRASRNALSNSKAYNLFIMN</sequence>
<organism evidence="1 2">
    <name type="scientific">Akkermansia massiliensis</name>
    <dbReference type="NCBI Taxonomy" id="2927224"/>
    <lineage>
        <taxon>Bacteria</taxon>
        <taxon>Pseudomonadati</taxon>
        <taxon>Verrucomicrobiota</taxon>
        <taxon>Verrucomicrobiia</taxon>
        <taxon>Verrucomicrobiales</taxon>
        <taxon>Akkermansiaceae</taxon>
        <taxon>Akkermansia</taxon>
    </lineage>
</organism>
<dbReference type="RefSeq" id="WP_215709439.1">
    <property type="nucleotide sequence ID" value="NZ_CP072027.1"/>
</dbReference>
<comment type="caution">
    <text evidence="1">The sequence shown here is derived from an EMBL/GenBank/DDBJ whole genome shotgun (WGS) entry which is preliminary data.</text>
</comment>
<dbReference type="Proteomes" id="UP001202031">
    <property type="component" value="Unassembled WGS sequence"/>
</dbReference>
<dbReference type="EMBL" id="JAMGSI010000002">
    <property type="protein sequence ID" value="MCL6657551.1"/>
    <property type="molecule type" value="Genomic_DNA"/>
</dbReference>
<accession>A0ABT0R9F0</accession>
<keyword evidence="2" id="KW-1185">Reference proteome</keyword>